<evidence type="ECO:0000256" key="9">
    <source>
        <dbReference type="ARBA" id="ARBA00023224"/>
    </source>
</evidence>
<organism evidence="11 12">
    <name type="scientific">Ceratosolen solmsi marchali</name>
    <dbReference type="NCBI Taxonomy" id="326594"/>
    <lineage>
        <taxon>Eukaryota</taxon>
        <taxon>Metazoa</taxon>
        <taxon>Ecdysozoa</taxon>
        <taxon>Arthropoda</taxon>
        <taxon>Hexapoda</taxon>
        <taxon>Insecta</taxon>
        <taxon>Pterygota</taxon>
        <taxon>Neoptera</taxon>
        <taxon>Endopterygota</taxon>
        <taxon>Hymenoptera</taxon>
        <taxon>Apocrita</taxon>
        <taxon>Proctotrupomorpha</taxon>
        <taxon>Chalcidoidea</taxon>
        <taxon>Agaonidae</taxon>
        <taxon>Agaoninae</taxon>
        <taxon>Ceratosolen</taxon>
    </lineage>
</organism>
<comment type="subcellular location">
    <subcellularLocation>
        <location evidence="1">Cell membrane</location>
        <topology evidence="1">Multi-pass membrane protein</topology>
    </subcellularLocation>
</comment>
<dbReference type="GO" id="GO:0005886">
    <property type="term" value="C:plasma membrane"/>
    <property type="evidence" value="ECO:0007669"/>
    <property type="project" value="UniProtKB-SubCell"/>
</dbReference>
<keyword evidence="11" id="KW-1185">Reference proteome</keyword>
<reference evidence="12" key="1">
    <citation type="submission" date="2025-08" db="UniProtKB">
        <authorList>
            <consortium name="RefSeq"/>
        </authorList>
    </citation>
    <scope>IDENTIFICATION</scope>
</reference>
<dbReference type="PANTHER" id="PTHR21137:SF35">
    <property type="entry name" value="ODORANT RECEPTOR 19A-RELATED"/>
    <property type="match status" value="1"/>
</dbReference>
<dbReference type="AlphaFoldDB" id="A0AAJ6YP11"/>
<dbReference type="GO" id="GO:0005549">
    <property type="term" value="F:odorant binding"/>
    <property type="evidence" value="ECO:0007669"/>
    <property type="project" value="InterPro"/>
</dbReference>
<keyword evidence="4 10" id="KW-0812">Transmembrane</keyword>
<feature type="transmembrane region" description="Helical" evidence="10">
    <location>
        <begin position="6"/>
        <end position="28"/>
    </location>
</feature>
<evidence type="ECO:0000256" key="8">
    <source>
        <dbReference type="ARBA" id="ARBA00023170"/>
    </source>
</evidence>
<dbReference type="GO" id="GO:0004984">
    <property type="term" value="F:olfactory receptor activity"/>
    <property type="evidence" value="ECO:0007669"/>
    <property type="project" value="InterPro"/>
</dbReference>
<dbReference type="GO" id="GO:0007165">
    <property type="term" value="P:signal transduction"/>
    <property type="evidence" value="ECO:0007669"/>
    <property type="project" value="UniProtKB-KW"/>
</dbReference>
<dbReference type="RefSeq" id="XP_011501567.1">
    <property type="nucleotide sequence ID" value="XM_011503265.1"/>
</dbReference>
<evidence type="ECO:0000256" key="2">
    <source>
        <dbReference type="ARBA" id="ARBA00022475"/>
    </source>
</evidence>
<sequence length="138" mass="15896">MIICRMVGLIDLVLGESTLFFGLIAPIFDDKRQYTLPAQVWLPYNYTTSPIIYWLTYIMNSVCAISIANLSVVMDVIIYGFMLITGCLIDLLDNRLVHLEKNMKHYSTEHPVTSTSVNQEARLLKQIIHNHIFIYELV</sequence>
<keyword evidence="6 10" id="KW-1133">Transmembrane helix</keyword>
<evidence type="ECO:0000256" key="5">
    <source>
        <dbReference type="ARBA" id="ARBA00022725"/>
    </source>
</evidence>
<dbReference type="PANTHER" id="PTHR21137">
    <property type="entry name" value="ODORANT RECEPTOR"/>
    <property type="match status" value="1"/>
</dbReference>
<gene>
    <name evidence="12" type="primary">LOC105365170</name>
</gene>
<keyword evidence="3" id="KW-0716">Sensory transduction</keyword>
<evidence type="ECO:0000313" key="11">
    <source>
        <dbReference type="Proteomes" id="UP000695007"/>
    </source>
</evidence>
<name>A0AAJ6YP11_9HYME</name>
<evidence type="ECO:0000313" key="12">
    <source>
        <dbReference type="RefSeq" id="XP_011501567.1"/>
    </source>
</evidence>
<dbReference type="Pfam" id="PF02949">
    <property type="entry name" value="7tm_6"/>
    <property type="match status" value="1"/>
</dbReference>
<evidence type="ECO:0000256" key="1">
    <source>
        <dbReference type="ARBA" id="ARBA00004651"/>
    </source>
</evidence>
<evidence type="ECO:0000256" key="7">
    <source>
        <dbReference type="ARBA" id="ARBA00023136"/>
    </source>
</evidence>
<keyword evidence="2" id="KW-1003">Cell membrane</keyword>
<evidence type="ECO:0000256" key="6">
    <source>
        <dbReference type="ARBA" id="ARBA00022989"/>
    </source>
</evidence>
<keyword evidence="7 10" id="KW-0472">Membrane</keyword>
<evidence type="ECO:0000256" key="4">
    <source>
        <dbReference type="ARBA" id="ARBA00022692"/>
    </source>
</evidence>
<feature type="transmembrane region" description="Helical" evidence="10">
    <location>
        <begin position="51"/>
        <end position="70"/>
    </location>
</feature>
<evidence type="ECO:0000256" key="10">
    <source>
        <dbReference type="SAM" id="Phobius"/>
    </source>
</evidence>
<dbReference type="KEGG" id="csol:105365170"/>
<dbReference type="InterPro" id="IPR004117">
    <property type="entry name" value="7tm6_olfct_rcpt"/>
</dbReference>
<dbReference type="Proteomes" id="UP000695007">
    <property type="component" value="Unplaced"/>
</dbReference>
<evidence type="ECO:0000256" key="3">
    <source>
        <dbReference type="ARBA" id="ARBA00022606"/>
    </source>
</evidence>
<protein>
    <submittedName>
        <fullName evidence="12">Uncharacterized protein LOC105365170</fullName>
    </submittedName>
</protein>
<dbReference type="GeneID" id="105365170"/>
<keyword evidence="8" id="KW-0675">Receptor</keyword>
<proteinExistence type="predicted"/>
<accession>A0AAJ6YP11</accession>
<keyword evidence="9" id="KW-0807">Transducer</keyword>
<keyword evidence="5" id="KW-0552">Olfaction</keyword>